<dbReference type="Pfam" id="PF00373">
    <property type="entry name" value="FERM_M"/>
    <property type="match status" value="1"/>
</dbReference>
<dbReference type="AlphaFoldDB" id="A0AAN9GDZ8"/>
<dbReference type="InterPro" id="IPR019748">
    <property type="entry name" value="FERM_central"/>
</dbReference>
<sequence>MPFKWRLKKTRSYEISSKNSFIVGVYLLDNSFLECTLNSDSTGQECLDSIAQRIELSETCYFGLRFVTKKLQFHWADLDRPLKRQLDKYAQPSSHPHCLYFGVMFYVAGAHRISDDVARYHYYLQLKNDIVDGRLPCSVEQAVRLAAFSLQGQ</sequence>
<dbReference type="InterPro" id="IPR018979">
    <property type="entry name" value="FERM_N"/>
</dbReference>
<dbReference type="Gene3D" id="1.20.80.60">
    <property type="match status" value="1"/>
</dbReference>
<organism evidence="2 3">
    <name type="scientific">Littorina saxatilis</name>
    <dbReference type="NCBI Taxonomy" id="31220"/>
    <lineage>
        <taxon>Eukaryota</taxon>
        <taxon>Metazoa</taxon>
        <taxon>Spiralia</taxon>
        <taxon>Lophotrochozoa</taxon>
        <taxon>Mollusca</taxon>
        <taxon>Gastropoda</taxon>
        <taxon>Caenogastropoda</taxon>
        <taxon>Littorinimorpha</taxon>
        <taxon>Littorinoidea</taxon>
        <taxon>Littorinidae</taxon>
        <taxon>Littorina</taxon>
    </lineage>
</organism>
<dbReference type="EMBL" id="JBAMIC010000008">
    <property type="protein sequence ID" value="KAK7104149.1"/>
    <property type="molecule type" value="Genomic_DNA"/>
</dbReference>
<dbReference type="CDD" id="cd14473">
    <property type="entry name" value="FERM_B-lobe"/>
    <property type="match status" value="1"/>
</dbReference>
<dbReference type="FunFam" id="3.10.20.90:FF:000039">
    <property type="entry name" value="Tyrosine-protein phosphatase non-receptor type"/>
    <property type="match status" value="1"/>
</dbReference>
<proteinExistence type="predicted"/>
<protein>
    <recommendedName>
        <fullName evidence="1">FERM domain-containing protein</fullName>
    </recommendedName>
</protein>
<dbReference type="Proteomes" id="UP001374579">
    <property type="component" value="Unassembled WGS sequence"/>
</dbReference>
<dbReference type="SMART" id="SM00295">
    <property type="entry name" value="B41"/>
    <property type="match status" value="1"/>
</dbReference>
<dbReference type="SUPFAM" id="SSF54236">
    <property type="entry name" value="Ubiquitin-like"/>
    <property type="match status" value="1"/>
</dbReference>
<dbReference type="Gene3D" id="3.10.20.90">
    <property type="entry name" value="Phosphatidylinositol 3-kinase Catalytic Subunit, Chain A, domain 1"/>
    <property type="match status" value="1"/>
</dbReference>
<dbReference type="InterPro" id="IPR029071">
    <property type="entry name" value="Ubiquitin-like_domsf"/>
</dbReference>
<dbReference type="PRINTS" id="PR00935">
    <property type="entry name" value="BAND41"/>
</dbReference>
<dbReference type="GO" id="GO:0004725">
    <property type="term" value="F:protein tyrosine phosphatase activity"/>
    <property type="evidence" value="ECO:0007669"/>
    <property type="project" value="TreeGrafter"/>
</dbReference>
<dbReference type="InterPro" id="IPR035963">
    <property type="entry name" value="FERM_2"/>
</dbReference>
<dbReference type="Pfam" id="PF09379">
    <property type="entry name" value="FERM_N"/>
    <property type="match status" value="1"/>
</dbReference>
<dbReference type="PANTHER" id="PTHR45706:SF1">
    <property type="entry name" value="PEZ, ISOFORM A"/>
    <property type="match status" value="1"/>
</dbReference>
<evidence type="ECO:0000259" key="1">
    <source>
        <dbReference type="PROSITE" id="PS50057"/>
    </source>
</evidence>
<dbReference type="PANTHER" id="PTHR45706">
    <property type="entry name" value="TYROSINE-PROTEIN PHOSPHATASE"/>
    <property type="match status" value="1"/>
</dbReference>
<accession>A0AAN9GDZ8</accession>
<dbReference type="InterPro" id="IPR000299">
    <property type="entry name" value="FERM_domain"/>
</dbReference>
<name>A0AAN9GDZ8_9CAEN</name>
<dbReference type="SUPFAM" id="SSF47031">
    <property type="entry name" value="Second domain of FERM"/>
    <property type="match status" value="1"/>
</dbReference>
<gene>
    <name evidence="2" type="ORF">V1264_018912</name>
</gene>
<evidence type="ECO:0000313" key="3">
    <source>
        <dbReference type="Proteomes" id="UP001374579"/>
    </source>
</evidence>
<reference evidence="2 3" key="1">
    <citation type="submission" date="2024-02" db="EMBL/GenBank/DDBJ databases">
        <title>Chromosome-scale genome assembly of the rough periwinkle Littorina saxatilis.</title>
        <authorList>
            <person name="De Jode A."/>
            <person name="Faria R."/>
            <person name="Formenti G."/>
            <person name="Sims Y."/>
            <person name="Smith T.P."/>
            <person name="Tracey A."/>
            <person name="Wood J.M.D."/>
            <person name="Zagrodzka Z.B."/>
            <person name="Johannesson K."/>
            <person name="Butlin R.K."/>
            <person name="Leder E.H."/>
        </authorList>
    </citation>
    <scope>NUCLEOTIDE SEQUENCE [LARGE SCALE GENOMIC DNA]</scope>
    <source>
        <strain evidence="2">Snail1</strain>
        <tissue evidence="2">Muscle</tissue>
    </source>
</reference>
<keyword evidence="3" id="KW-1185">Reference proteome</keyword>
<dbReference type="CDD" id="cd17099">
    <property type="entry name" value="FERM_F1_PTPN14_like"/>
    <property type="match status" value="1"/>
</dbReference>
<comment type="caution">
    <text evidence="2">The sequence shown here is derived from an EMBL/GenBank/DDBJ whole genome shotgun (WGS) entry which is preliminary data.</text>
</comment>
<dbReference type="InterPro" id="IPR019749">
    <property type="entry name" value="Band_41_domain"/>
</dbReference>
<evidence type="ECO:0000313" key="2">
    <source>
        <dbReference type="EMBL" id="KAK7104149.1"/>
    </source>
</evidence>
<feature type="domain" description="FERM" evidence="1">
    <location>
        <begin position="21"/>
        <end position="153"/>
    </location>
</feature>
<dbReference type="PROSITE" id="PS50057">
    <property type="entry name" value="FERM_3"/>
    <property type="match status" value="1"/>
</dbReference>